<keyword evidence="4" id="KW-0158">Chromosome</keyword>
<evidence type="ECO:0000256" key="17">
    <source>
        <dbReference type="ARBA" id="ARBA00063956"/>
    </source>
</evidence>
<dbReference type="GO" id="GO:0000973">
    <property type="term" value="P:post-transcriptional tethering of RNA polymerase II gene DNA at nuclear periphery"/>
    <property type="evidence" value="ECO:0007669"/>
    <property type="project" value="TreeGrafter"/>
</dbReference>
<evidence type="ECO:0000313" key="20">
    <source>
        <dbReference type="Proteomes" id="UP000694845"/>
    </source>
</evidence>
<evidence type="ECO:0000256" key="14">
    <source>
        <dbReference type="ARBA" id="ARBA00023242"/>
    </source>
</evidence>
<keyword evidence="8" id="KW-0995">Kinetochore</keyword>
<proteinExistence type="inferred from homology"/>
<evidence type="ECO:0000256" key="3">
    <source>
        <dbReference type="ARBA" id="ARBA00022448"/>
    </source>
</evidence>
<evidence type="ECO:0000256" key="12">
    <source>
        <dbReference type="ARBA" id="ARBA00023132"/>
    </source>
</evidence>
<keyword evidence="9" id="KW-0653">Protein transport</keyword>
<comment type="similarity">
    <text evidence="2 18">Belongs to the nucleoporin Nup84/Nup107 family.</text>
</comment>
<feature type="compositionally biased region" description="Polar residues" evidence="19">
    <location>
        <begin position="144"/>
        <end position="161"/>
    </location>
</feature>
<keyword evidence="13 18" id="KW-0472">Membrane</keyword>
<dbReference type="Proteomes" id="UP000694845">
    <property type="component" value="Unplaced"/>
</dbReference>
<evidence type="ECO:0000256" key="8">
    <source>
        <dbReference type="ARBA" id="ARBA00022838"/>
    </source>
</evidence>
<evidence type="ECO:0000256" key="1">
    <source>
        <dbReference type="ARBA" id="ARBA00004629"/>
    </source>
</evidence>
<dbReference type="GO" id="GO:0000776">
    <property type="term" value="C:kinetochore"/>
    <property type="evidence" value="ECO:0007669"/>
    <property type="project" value="UniProtKB-KW"/>
</dbReference>
<feature type="region of interest" description="Disordered" evidence="19">
    <location>
        <begin position="125"/>
        <end position="161"/>
    </location>
</feature>
<dbReference type="FunFam" id="1.10.3450.20:FF:000001">
    <property type="entry name" value="Nuclear pore complex protein"/>
    <property type="match status" value="1"/>
</dbReference>
<keyword evidence="3 18" id="KW-0813">Transport</keyword>
<accession>A0A8B7YWQ7</accession>
<evidence type="ECO:0000256" key="2">
    <source>
        <dbReference type="ARBA" id="ARBA00009510"/>
    </source>
</evidence>
<dbReference type="GO" id="GO:0006606">
    <property type="term" value="P:protein import into nucleus"/>
    <property type="evidence" value="ECO:0007669"/>
    <property type="project" value="TreeGrafter"/>
</dbReference>
<dbReference type="GO" id="GO:0031965">
    <property type="term" value="C:nuclear membrane"/>
    <property type="evidence" value="ECO:0007669"/>
    <property type="project" value="UniProtKB-SubCell"/>
</dbReference>
<keyword evidence="12 18" id="KW-0906">Nuclear pore complex</keyword>
<sequence>MAGVRKEACEPWTSTSQSPVEHGQYQTRRPEGGDRLSVSFQEPVDTTLGYIWKYSQGQSQGFNAETMNESVDRKRAVRQGLRPGNRLSFPSLQFSNSPAPREEHMSRTLNQEHIRRSIGLLDQATGTTTTPGHPVPRTPGSALKHSTYTPRRPPTASQFDVSDLMGQTPSRSLMTPGPTFNLSAVDQTRLNTSLFLATPRQPTAADLESTAVQTPGGSTEDFTSTNVHLLLAEDPGIAASEGLFEKFMQCFTEHQSPTDVFTLVAKYQEVCMEQVDMLNNLVRKAGVTSSYGIPKKFARTVEVLRLLDQEKCSWRLIGSLYQDRQSVLEDDQEDMDVNLETPSQSEKDIMEAFFLGNSEVRQSQIVVDWLEENAQDVLRSGYDRAEFYSKSICWENTLHGLKRQVGTGQRQSSLSHLDPDAPIRESKPLADLDKEDEVRLLREVFGNIRAGRMEEAQRLCRKCGQSWRAATLDGWRLYDDPNISEVPATGELQHIKGNKYRDIWKSVCWRMAEDERFNVYERAIYAALSGNLKELLPACDSWDDCLWAYFKVFVDRQVEQEIRDKLNLSRELEALPDAYYEKELSPSRIFQELQSHPRQIVEMQSKEKHHIIQKFIILGDVDALIEEMGDWIYDDVSRPSHHLVRFMAHVVLFLRALGLQTKDAICVAIIEAYVKDLITEKHTKLVAMYTAQLPYDMQVSWYARFLEGIHDKEERQHCLHLAEEAGLDVAQITKTVVENIRTRDESEFTAHTQRSSLLEAATSAEDRRKIEATDWLVFDPSQRAEAVKQSNAIIRTFLATKKHDAAKEVFHKIPADSIDLICRNWQAQAGRERLPAEDENAVNEYLCLKAYLDALDSFNDWFEHYHNKQPTKPSAPDNGNFHEMVRFEHEQKEYELELERWRQALGSQSMGVKEYIYNVLLFVDGWMVDKRMDGKVDETRLEQMNGLRELCLPMLCVLLHTVLHTTEQYKECLALADVLASEDNQLYKVFRRPELQQFLSKLSESSLQLLNQNLDPLGYELVS</sequence>
<dbReference type="GeneID" id="110983106"/>
<keyword evidence="11 18" id="KW-0811">Translocation</keyword>
<evidence type="ECO:0000256" key="13">
    <source>
        <dbReference type="ARBA" id="ARBA00023136"/>
    </source>
</evidence>
<dbReference type="GO" id="GO:0006406">
    <property type="term" value="P:mRNA export from nucleus"/>
    <property type="evidence" value="ECO:0007669"/>
    <property type="project" value="TreeGrafter"/>
</dbReference>
<keyword evidence="20" id="KW-1185">Reference proteome</keyword>
<evidence type="ECO:0000313" key="21">
    <source>
        <dbReference type="RefSeq" id="XP_022097754.1"/>
    </source>
</evidence>
<evidence type="ECO:0000256" key="4">
    <source>
        <dbReference type="ARBA" id="ARBA00022454"/>
    </source>
</evidence>
<dbReference type="PANTHER" id="PTHR13003:SF2">
    <property type="entry name" value="NUCLEAR PORE COMPLEX PROTEIN NUP107"/>
    <property type="match status" value="1"/>
</dbReference>
<reference evidence="21" key="1">
    <citation type="submission" date="2025-08" db="UniProtKB">
        <authorList>
            <consortium name="RefSeq"/>
        </authorList>
    </citation>
    <scope>IDENTIFICATION</scope>
</reference>
<dbReference type="FunFam" id="1.20.190.50:FF:000001">
    <property type="entry name" value="Nuclear pore complex protein"/>
    <property type="match status" value="1"/>
</dbReference>
<comment type="subunit">
    <text evidence="17">Part of the nuclear pore complex (NPC). Forms part of the Nup160 subcomplex in the nuclear pore which is composed of NUP160, NUP133, NUP107 and Nup96; this complex plays a role in RNA export and in tethering Nup98 and NUP153 to the nucleus. Does not interact with TPR. Interacts with ZNF106.</text>
</comment>
<keyword evidence="15" id="KW-0137">Centromere</keyword>
<dbReference type="AlphaFoldDB" id="A0A8B7YWQ7"/>
<evidence type="ECO:0000256" key="5">
    <source>
        <dbReference type="ARBA" id="ARBA00022481"/>
    </source>
</evidence>
<dbReference type="GO" id="GO:0031080">
    <property type="term" value="C:nuclear pore outer ring"/>
    <property type="evidence" value="ECO:0007669"/>
    <property type="project" value="TreeGrafter"/>
</dbReference>
<feature type="region of interest" description="Disordered" evidence="19">
    <location>
        <begin position="1"/>
        <end position="37"/>
    </location>
</feature>
<dbReference type="KEGG" id="aplc:110983106"/>
<dbReference type="OrthoDB" id="3098at2759"/>
<dbReference type="RefSeq" id="XP_022097754.1">
    <property type="nucleotide sequence ID" value="XM_022242062.1"/>
</dbReference>
<comment type="function">
    <text evidence="16">Plays a role in the nuclear pore complex (NPC) assembly and/or maintenance. Required for the assembly of peripheral proteins into the NPC. May anchor NUP62 to the NPC. Involved in nephrogenesis.</text>
</comment>
<comment type="subcellular location">
    <subcellularLocation>
        <location evidence="1">Chromosome</location>
        <location evidence="1">Centromere</location>
        <location evidence="1">Kinetochore</location>
    </subcellularLocation>
    <subcellularLocation>
        <location evidence="18">Nucleus</location>
        <location evidence="18">Nuclear pore complex</location>
    </subcellularLocation>
    <subcellularLocation>
        <location evidence="18">Nucleus membrane</location>
    </subcellularLocation>
</comment>
<evidence type="ECO:0000256" key="19">
    <source>
        <dbReference type="SAM" id="MobiDB-lite"/>
    </source>
</evidence>
<dbReference type="Pfam" id="PF04121">
    <property type="entry name" value="Nup84_Nup100"/>
    <property type="match status" value="1"/>
</dbReference>
<evidence type="ECO:0000256" key="15">
    <source>
        <dbReference type="ARBA" id="ARBA00023328"/>
    </source>
</evidence>
<keyword evidence="6" id="KW-0597">Phosphoprotein</keyword>
<dbReference type="PANTHER" id="PTHR13003">
    <property type="entry name" value="NUP107-RELATED"/>
    <property type="match status" value="1"/>
</dbReference>
<comment type="function">
    <text evidence="18">Functions as a component of the nuclear pore complex (NPC).</text>
</comment>
<keyword evidence="5" id="KW-0488">Methylation</keyword>
<organism evidence="20 21">
    <name type="scientific">Acanthaster planci</name>
    <name type="common">Crown-of-thorns starfish</name>
    <dbReference type="NCBI Taxonomy" id="133434"/>
    <lineage>
        <taxon>Eukaryota</taxon>
        <taxon>Metazoa</taxon>
        <taxon>Echinodermata</taxon>
        <taxon>Eleutherozoa</taxon>
        <taxon>Asterozoa</taxon>
        <taxon>Asteroidea</taxon>
        <taxon>Valvatacea</taxon>
        <taxon>Valvatida</taxon>
        <taxon>Acanthasteridae</taxon>
        <taxon>Acanthaster</taxon>
    </lineage>
</organism>
<dbReference type="Gene3D" id="1.20.190.50">
    <property type="match status" value="1"/>
</dbReference>
<evidence type="ECO:0000256" key="7">
    <source>
        <dbReference type="ARBA" id="ARBA00022816"/>
    </source>
</evidence>
<evidence type="ECO:0000256" key="11">
    <source>
        <dbReference type="ARBA" id="ARBA00023010"/>
    </source>
</evidence>
<dbReference type="Gene3D" id="1.10.3450.20">
    <property type="match status" value="1"/>
</dbReference>
<evidence type="ECO:0000256" key="16">
    <source>
        <dbReference type="ARBA" id="ARBA00056880"/>
    </source>
</evidence>
<keyword evidence="10" id="KW-0007">Acetylation</keyword>
<evidence type="ECO:0000256" key="6">
    <source>
        <dbReference type="ARBA" id="ARBA00022553"/>
    </source>
</evidence>
<name>A0A8B7YWQ7_ACAPL</name>
<evidence type="ECO:0000256" key="10">
    <source>
        <dbReference type="ARBA" id="ARBA00022990"/>
    </source>
</evidence>
<evidence type="ECO:0000256" key="18">
    <source>
        <dbReference type="RuleBase" id="RU365072"/>
    </source>
</evidence>
<evidence type="ECO:0000256" key="9">
    <source>
        <dbReference type="ARBA" id="ARBA00022927"/>
    </source>
</evidence>
<dbReference type="GO" id="GO:0017056">
    <property type="term" value="F:structural constituent of nuclear pore"/>
    <property type="evidence" value="ECO:0007669"/>
    <property type="project" value="UniProtKB-UniRule"/>
</dbReference>
<protein>
    <recommendedName>
        <fullName evidence="18">Nuclear pore complex protein</fullName>
    </recommendedName>
</protein>
<feature type="compositionally biased region" description="Polar residues" evidence="19">
    <location>
        <begin position="12"/>
        <end position="27"/>
    </location>
</feature>
<dbReference type="InterPro" id="IPR007252">
    <property type="entry name" value="Nup84/Nup107"/>
</dbReference>
<dbReference type="OMA" id="MAHIVLF"/>
<gene>
    <name evidence="21" type="primary">LOC110983106</name>
</gene>
<keyword evidence="7" id="KW-0509">mRNA transport</keyword>
<keyword evidence="14 18" id="KW-0539">Nucleus</keyword>